<dbReference type="Pfam" id="PF02302">
    <property type="entry name" value="PTS_IIB"/>
    <property type="match status" value="1"/>
</dbReference>
<evidence type="ECO:0000256" key="2">
    <source>
        <dbReference type="ARBA" id="ARBA00022553"/>
    </source>
</evidence>
<evidence type="ECO:0000256" key="1">
    <source>
        <dbReference type="ARBA" id="ARBA00022448"/>
    </source>
</evidence>
<dbReference type="PANTHER" id="PTHR34581:SF2">
    <property type="entry name" value="PTS SYSTEM N,N'-DIACETYLCHITOBIOSE-SPECIFIC EIIB COMPONENT"/>
    <property type="match status" value="1"/>
</dbReference>
<evidence type="ECO:0000256" key="3">
    <source>
        <dbReference type="ARBA" id="ARBA00022597"/>
    </source>
</evidence>
<dbReference type="CDD" id="cd05564">
    <property type="entry name" value="PTS_IIB_chitobiose_lichenan"/>
    <property type="match status" value="1"/>
</dbReference>
<dbReference type="PROSITE" id="PS51100">
    <property type="entry name" value="PTS_EIIB_TYPE_3"/>
    <property type="match status" value="1"/>
</dbReference>
<dbReference type="AlphaFoldDB" id="A0A4R1K4I1"/>
<dbReference type="GO" id="GO:0016301">
    <property type="term" value="F:kinase activity"/>
    <property type="evidence" value="ECO:0007669"/>
    <property type="project" value="UniProtKB-KW"/>
</dbReference>
<feature type="domain" description="PTS EIIB type-3" evidence="8">
    <location>
        <begin position="1"/>
        <end position="104"/>
    </location>
</feature>
<sequence length="104" mass="11522">MYQIMLCCSAGMSTSLLVTKMRTAAEEQEIDVQIDAYSVSEFEQQVGQYQVVLIGPQVKYLKDDLTQRAQPFGVPVDVIGMSDYGMQNGKNVLAQAIELIQNKA</sequence>
<dbReference type="EMBL" id="SMGD01000011">
    <property type="protein sequence ID" value="TCK59022.1"/>
    <property type="molecule type" value="Genomic_DNA"/>
</dbReference>
<evidence type="ECO:0000313" key="10">
    <source>
        <dbReference type="Proteomes" id="UP000295565"/>
    </source>
</evidence>
<evidence type="ECO:0000256" key="7">
    <source>
        <dbReference type="PROSITE-ProRule" id="PRU00423"/>
    </source>
</evidence>
<dbReference type="Proteomes" id="UP000295565">
    <property type="component" value="Unassembled WGS sequence"/>
</dbReference>
<evidence type="ECO:0000256" key="4">
    <source>
        <dbReference type="ARBA" id="ARBA00022679"/>
    </source>
</evidence>
<dbReference type="GO" id="GO:0008982">
    <property type="term" value="F:protein-N(PI)-phosphohistidine-sugar phosphotransferase activity"/>
    <property type="evidence" value="ECO:0007669"/>
    <property type="project" value="InterPro"/>
</dbReference>
<dbReference type="InterPro" id="IPR003501">
    <property type="entry name" value="PTS_EIIB_2/3"/>
</dbReference>
<evidence type="ECO:0000256" key="6">
    <source>
        <dbReference type="ARBA" id="ARBA00022777"/>
    </source>
</evidence>
<keyword evidence="1" id="KW-0813">Transport</keyword>
<dbReference type="InterPro" id="IPR013012">
    <property type="entry name" value="PTS_EIIB_3"/>
</dbReference>
<dbReference type="RefSeq" id="WP_131911954.1">
    <property type="nucleotide sequence ID" value="NZ_OU594967.1"/>
</dbReference>
<evidence type="ECO:0000259" key="8">
    <source>
        <dbReference type="PROSITE" id="PS51100"/>
    </source>
</evidence>
<dbReference type="Gene3D" id="3.40.50.2300">
    <property type="match status" value="1"/>
</dbReference>
<dbReference type="InterPro" id="IPR051819">
    <property type="entry name" value="PTS_sugar-specific_EIIB"/>
</dbReference>
<dbReference type="SUPFAM" id="SSF52794">
    <property type="entry name" value="PTS system IIB component-like"/>
    <property type="match status" value="1"/>
</dbReference>
<gene>
    <name evidence="9" type="ORF">EV690_1185</name>
</gene>
<dbReference type="OrthoDB" id="9808134at2"/>
<protein>
    <submittedName>
        <fullName evidence="9">PTS system cellobiose-specific IIB component</fullName>
    </submittedName>
</protein>
<keyword evidence="4" id="KW-0808">Transferase</keyword>
<comment type="caution">
    <text evidence="9">The sequence shown here is derived from an EMBL/GenBank/DDBJ whole genome shotgun (WGS) entry which is preliminary data.</text>
</comment>
<keyword evidence="10" id="KW-1185">Reference proteome</keyword>
<organism evidence="9 10">
    <name type="scientific">Celerinatantimonas diazotrophica</name>
    <dbReference type="NCBI Taxonomy" id="412034"/>
    <lineage>
        <taxon>Bacteria</taxon>
        <taxon>Pseudomonadati</taxon>
        <taxon>Pseudomonadota</taxon>
        <taxon>Gammaproteobacteria</taxon>
        <taxon>Celerinatantimonadaceae</taxon>
        <taxon>Celerinatantimonas</taxon>
    </lineage>
</organism>
<dbReference type="InterPro" id="IPR036095">
    <property type="entry name" value="PTS_EIIB-like_sf"/>
</dbReference>
<accession>A0A4R1K4I1</accession>
<proteinExistence type="predicted"/>
<evidence type="ECO:0000256" key="5">
    <source>
        <dbReference type="ARBA" id="ARBA00022683"/>
    </source>
</evidence>
<name>A0A4R1K4I1_9GAMM</name>
<keyword evidence="6" id="KW-0418">Kinase</keyword>
<keyword evidence="3" id="KW-0762">Sugar transport</keyword>
<reference evidence="9 10" key="1">
    <citation type="submission" date="2019-03" db="EMBL/GenBank/DDBJ databases">
        <title>Genomic Encyclopedia of Type Strains, Phase IV (KMG-IV): sequencing the most valuable type-strain genomes for metagenomic binning, comparative biology and taxonomic classification.</title>
        <authorList>
            <person name="Goeker M."/>
        </authorList>
    </citation>
    <scope>NUCLEOTIDE SEQUENCE [LARGE SCALE GENOMIC DNA]</scope>
    <source>
        <strain evidence="9 10">DSM 18577</strain>
    </source>
</reference>
<feature type="modified residue" description="Phosphocysteine; by EIIA" evidence="7">
    <location>
        <position position="8"/>
    </location>
</feature>
<keyword evidence="5" id="KW-0598">Phosphotransferase system</keyword>
<evidence type="ECO:0000313" key="9">
    <source>
        <dbReference type="EMBL" id="TCK59022.1"/>
    </source>
</evidence>
<dbReference type="PANTHER" id="PTHR34581">
    <property type="entry name" value="PTS SYSTEM N,N'-DIACETYLCHITOBIOSE-SPECIFIC EIIB COMPONENT"/>
    <property type="match status" value="1"/>
</dbReference>
<dbReference type="GO" id="GO:0009401">
    <property type="term" value="P:phosphoenolpyruvate-dependent sugar phosphotransferase system"/>
    <property type="evidence" value="ECO:0007669"/>
    <property type="project" value="UniProtKB-KW"/>
</dbReference>
<keyword evidence="2" id="KW-0597">Phosphoprotein</keyword>